<sequence>MARGLTPILSKGLSAAEVTSAVLVPTAKEEPSLWKMAPPPPRYVNLLEQQEAKEAGADDILDIPKCELSEV</sequence>
<dbReference type="EMBL" id="CM037625">
    <property type="protein sequence ID" value="KAH7998121.1"/>
    <property type="molecule type" value="Genomic_DNA"/>
</dbReference>
<evidence type="ECO:0000313" key="1">
    <source>
        <dbReference type="EMBL" id="KAH7998121.1"/>
    </source>
</evidence>
<gene>
    <name evidence="1" type="ORF">K3G42_012882</name>
</gene>
<reference evidence="1" key="1">
    <citation type="submission" date="2021-08" db="EMBL/GenBank/DDBJ databases">
        <title>The first chromosome-level gecko genome reveals the dynamic sex chromosomes of Neotropical dwarf geckos (Sphaerodactylidae: Sphaerodactylus).</title>
        <authorList>
            <person name="Pinto B.J."/>
            <person name="Keating S.E."/>
            <person name="Gamble T."/>
        </authorList>
    </citation>
    <scope>NUCLEOTIDE SEQUENCE</scope>
    <source>
        <strain evidence="1">TG3544</strain>
    </source>
</reference>
<accession>A0ACB8EZ45</accession>
<proteinExistence type="predicted"/>
<evidence type="ECO:0000313" key="2">
    <source>
        <dbReference type="Proteomes" id="UP000827872"/>
    </source>
</evidence>
<protein>
    <submittedName>
        <fullName evidence="1">Uncharacterized protein</fullName>
    </submittedName>
</protein>
<organism evidence="1 2">
    <name type="scientific">Sphaerodactylus townsendi</name>
    <dbReference type="NCBI Taxonomy" id="933632"/>
    <lineage>
        <taxon>Eukaryota</taxon>
        <taxon>Metazoa</taxon>
        <taxon>Chordata</taxon>
        <taxon>Craniata</taxon>
        <taxon>Vertebrata</taxon>
        <taxon>Euteleostomi</taxon>
        <taxon>Lepidosauria</taxon>
        <taxon>Squamata</taxon>
        <taxon>Bifurcata</taxon>
        <taxon>Gekkota</taxon>
        <taxon>Sphaerodactylidae</taxon>
        <taxon>Sphaerodactylus</taxon>
    </lineage>
</organism>
<name>A0ACB8EZ45_9SAUR</name>
<keyword evidence="2" id="KW-1185">Reference proteome</keyword>
<dbReference type="Proteomes" id="UP000827872">
    <property type="component" value="Linkage Group LG12"/>
</dbReference>
<comment type="caution">
    <text evidence="1">The sequence shown here is derived from an EMBL/GenBank/DDBJ whole genome shotgun (WGS) entry which is preliminary data.</text>
</comment>